<feature type="compositionally biased region" description="Low complexity" evidence="1">
    <location>
        <begin position="214"/>
        <end position="226"/>
    </location>
</feature>
<evidence type="ECO:0000313" key="3">
    <source>
        <dbReference type="Proteomes" id="UP000324767"/>
    </source>
</evidence>
<organism evidence="2 3">
    <name type="scientific">Lasallia pustulata</name>
    <dbReference type="NCBI Taxonomy" id="136370"/>
    <lineage>
        <taxon>Eukaryota</taxon>
        <taxon>Fungi</taxon>
        <taxon>Dikarya</taxon>
        <taxon>Ascomycota</taxon>
        <taxon>Pezizomycotina</taxon>
        <taxon>Lecanoromycetes</taxon>
        <taxon>OSLEUM clade</taxon>
        <taxon>Umbilicariomycetidae</taxon>
        <taxon>Umbilicariales</taxon>
        <taxon>Umbilicariaceae</taxon>
        <taxon>Lasallia</taxon>
    </lineage>
</organism>
<feature type="region of interest" description="Disordered" evidence="1">
    <location>
        <begin position="201"/>
        <end position="249"/>
    </location>
</feature>
<evidence type="ECO:0000313" key="2">
    <source>
        <dbReference type="EMBL" id="KAA6408091.1"/>
    </source>
</evidence>
<protein>
    <submittedName>
        <fullName evidence="2">IBR domain-containing</fullName>
    </submittedName>
</protein>
<feature type="compositionally biased region" description="Acidic residues" evidence="1">
    <location>
        <begin position="13"/>
        <end position="26"/>
    </location>
</feature>
<name>A0A5M8PFI8_9LECA</name>
<gene>
    <name evidence="2" type="ORF">FRX48_07832</name>
</gene>
<proteinExistence type="predicted"/>
<dbReference type="AlphaFoldDB" id="A0A5M8PFI8"/>
<dbReference type="OrthoDB" id="9977870at2759"/>
<reference evidence="2 3" key="1">
    <citation type="submission" date="2019-09" db="EMBL/GenBank/DDBJ databases">
        <title>The hologenome of the rock-dwelling lichen Lasallia pustulata.</title>
        <authorList>
            <person name="Greshake Tzovaras B."/>
            <person name="Segers F."/>
            <person name="Bicker A."/>
            <person name="Dal Grande F."/>
            <person name="Otte J."/>
            <person name="Hankeln T."/>
            <person name="Schmitt I."/>
            <person name="Ebersberger I."/>
        </authorList>
    </citation>
    <scope>NUCLEOTIDE SEQUENCE [LARGE SCALE GENOMIC DNA]</scope>
    <source>
        <strain evidence="2">A1-1</strain>
    </source>
</reference>
<feature type="compositionally biased region" description="Basic and acidic residues" evidence="1">
    <location>
        <begin position="1"/>
        <end position="12"/>
    </location>
</feature>
<evidence type="ECO:0000256" key="1">
    <source>
        <dbReference type="SAM" id="MobiDB-lite"/>
    </source>
</evidence>
<feature type="compositionally biased region" description="Basic and acidic residues" evidence="1">
    <location>
        <begin position="231"/>
        <end position="249"/>
    </location>
</feature>
<dbReference type="EMBL" id="VXIT01000014">
    <property type="protein sequence ID" value="KAA6408091.1"/>
    <property type="molecule type" value="Genomic_DNA"/>
</dbReference>
<feature type="region of interest" description="Disordered" evidence="1">
    <location>
        <begin position="1"/>
        <end position="26"/>
    </location>
</feature>
<sequence>MSVSVDRSHSDLENIEQAEAGDYEETDTYNMKVLGLESGQTERSLDRSFLRAALKLGIAVPQNTGTTLERVASNISALDLSSAQSEPEIDPETCISPSRFSQSTQPLSCGSSIDQQTATTTSSLTTAPSATPSIASSECNRRSYTRFKQGIRRFSTFRKRKTLNTSVSSISSIYSIPTLASTSSALKHTQEDRFVTANLTSASSIPEPSPPTPSLLLPSPGLGSPPVVALHTDKPLPSHPEPKHDDGETLAARERSMSNEQILNLRAMQLEQQARFLKFGVEQHRLMRTKQAEARQAMLDEYKERERAMQDRHTETLSTVEHRQLTAEVDLRRNLELERHACNTKLKHMEAYCNNKSSPVDNMPQRVVTDKDLRALGQQYHVRNGMETLHEGRINVLREKQAKQLERILVKQEAEAEALACQLERDIEDLVENQFVREEAELRRQFLERKYRLVGRWMLAEAIERRELEMETGEVFGPLPKIDWPAMARISVVAPVEGST</sequence>
<accession>A0A5M8PFI8</accession>
<comment type="caution">
    <text evidence="2">The sequence shown here is derived from an EMBL/GenBank/DDBJ whole genome shotgun (WGS) entry which is preliminary data.</text>
</comment>
<dbReference type="Proteomes" id="UP000324767">
    <property type="component" value="Unassembled WGS sequence"/>
</dbReference>